<keyword evidence="8 9" id="KW-0472">Membrane</keyword>
<dbReference type="RefSeq" id="WP_037445356.1">
    <property type="nucleotide sequence ID" value="NZ_JPEO01000021.1"/>
</dbReference>
<dbReference type="InterPro" id="IPR023662">
    <property type="entry name" value="Rhomboid_protease_GlpG"/>
</dbReference>
<keyword evidence="4" id="KW-0997">Cell inner membrane</keyword>
<feature type="transmembrane region" description="Helical" evidence="9">
    <location>
        <begin position="145"/>
        <end position="165"/>
    </location>
</feature>
<name>A0A094JAH5_9GAMM</name>
<comment type="similarity">
    <text evidence="2">Belongs to the peptidase S54 family.</text>
</comment>
<dbReference type="InterPro" id="IPR050925">
    <property type="entry name" value="Rhomboid_protease_S54"/>
</dbReference>
<dbReference type="Gene3D" id="1.20.1540.10">
    <property type="entry name" value="Rhomboid-like"/>
    <property type="match status" value="1"/>
</dbReference>
<evidence type="ECO:0000256" key="2">
    <source>
        <dbReference type="ARBA" id="ARBA00009045"/>
    </source>
</evidence>
<dbReference type="PANTHER" id="PTHR43731">
    <property type="entry name" value="RHOMBOID PROTEASE"/>
    <property type="match status" value="1"/>
</dbReference>
<organism evidence="12 13">
    <name type="scientific">Shewanella mangrovi</name>
    <dbReference type="NCBI Taxonomy" id="1515746"/>
    <lineage>
        <taxon>Bacteria</taxon>
        <taxon>Pseudomonadati</taxon>
        <taxon>Pseudomonadota</taxon>
        <taxon>Gammaproteobacteria</taxon>
        <taxon>Alteromonadales</taxon>
        <taxon>Shewanellaceae</taxon>
        <taxon>Shewanella</taxon>
    </lineage>
</organism>
<dbReference type="Proteomes" id="UP000029264">
    <property type="component" value="Unassembled WGS sequence"/>
</dbReference>
<dbReference type="EMBL" id="JPEO01000021">
    <property type="protein sequence ID" value="KFZ36242.1"/>
    <property type="molecule type" value="Genomic_DNA"/>
</dbReference>
<evidence type="ECO:0000256" key="1">
    <source>
        <dbReference type="ARBA" id="ARBA00004141"/>
    </source>
</evidence>
<dbReference type="GO" id="GO:0006508">
    <property type="term" value="P:proteolysis"/>
    <property type="evidence" value="ECO:0007669"/>
    <property type="project" value="InterPro"/>
</dbReference>
<feature type="transmembrane region" description="Helical" evidence="9">
    <location>
        <begin position="225"/>
        <end position="246"/>
    </location>
</feature>
<dbReference type="InterPro" id="IPR038236">
    <property type="entry name" value="GlpG_N_sf"/>
</dbReference>
<dbReference type="Pfam" id="PF12122">
    <property type="entry name" value="Rhomboid_N"/>
    <property type="match status" value="1"/>
</dbReference>
<feature type="domain" description="Peptidase S54 rhomboid" evidence="10">
    <location>
        <begin position="136"/>
        <end position="273"/>
    </location>
</feature>
<keyword evidence="7 9" id="KW-1133">Transmembrane helix</keyword>
<evidence type="ECO:0000256" key="8">
    <source>
        <dbReference type="ARBA" id="ARBA00023136"/>
    </source>
</evidence>
<evidence type="ECO:0000256" key="4">
    <source>
        <dbReference type="ARBA" id="ARBA00022519"/>
    </source>
</evidence>
<evidence type="ECO:0000256" key="7">
    <source>
        <dbReference type="ARBA" id="ARBA00022989"/>
    </source>
</evidence>
<dbReference type="InterPro" id="IPR035952">
    <property type="entry name" value="Rhomboid-like_sf"/>
</dbReference>
<feature type="domain" description="Peptidase S54 GlpG peptidase N-terminal" evidence="11">
    <location>
        <begin position="1"/>
        <end position="83"/>
    </location>
</feature>
<gene>
    <name evidence="12" type="ORF">HR45_17205</name>
</gene>
<dbReference type="InterPro" id="IPR022732">
    <property type="entry name" value="Peptidase_S54_GlpG_N"/>
</dbReference>
<sequence>MVEIGRLASPRAVMALTDYLKSQGIETRIEHTAQGTAIYVVDERNAIAAQREFAAFIHNPMDGKYQQASWEVGDNQTKLDYGAPGLQLLTQVITGAGPVTLVTLITCVVIYIAMMFAPEAIFSALSFFGASTDSHWQIWRVFTPSLLHFSLLHIAFNMVWLWYLGGRIENSLGSGRLLLLLMVAGTLPNMVQFFFSGPNFGGLSGVVYGLIGYSWVMSQWAPQRGLVLQPALMGFMLLSLVLGFSGVMGDNIANSAHLAGLLTGLLQGWLDSRRKR</sequence>
<keyword evidence="5 9" id="KW-0812">Transmembrane</keyword>
<dbReference type="Gene3D" id="3.30.70.2350">
    <property type="match status" value="1"/>
</dbReference>
<keyword evidence="3" id="KW-1003">Cell membrane</keyword>
<evidence type="ECO:0000313" key="13">
    <source>
        <dbReference type="Proteomes" id="UP000029264"/>
    </source>
</evidence>
<evidence type="ECO:0000256" key="5">
    <source>
        <dbReference type="ARBA" id="ARBA00022692"/>
    </source>
</evidence>
<evidence type="ECO:0000259" key="10">
    <source>
        <dbReference type="Pfam" id="PF01694"/>
    </source>
</evidence>
<dbReference type="AlphaFoldDB" id="A0A094JAH5"/>
<dbReference type="NCBIfam" id="TIGR04239">
    <property type="entry name" value="rhombo_GlpG"/>
    <property type="match status" value="1"/>
</dbReference>
<dbReference type="GO" id="GO:0016020">
    <property type="term" value="C:membrane"/>
    <property type="evidence" value="ECO:0007669"/>
    <property type="project" value="UniProtKB-SubCell"/>
</dbReference>
<comment type="caution">
    <text evidence="12">The sequence shown here is derived from an EMBL/GenBank/DDBJ whole genome shotgun (WGS) entry which is preliminary data.</text>
</comment>
<dbReference type="GO" id="GO:0004252">
    <property type="term" value="F:serine-type endopeptidase activity"/>
    <property type="evidence" value="ECO:0007669"/>
    <property type="project" value="InterPro"/>
</dbReference>
<reference evidence="12 13" key="1">
    <citation type="submission" date="2014-06" db="EMBL/GenBank/DDBJ databases">
        <title>Shewanella sp. YQH10.</title>
        <authorList>
            <person name="Liu Y."/>
            <person name="Zeng R."/>
        </authorList>
    </citation>
    <scope>NUCLEOTIDE SEQUENCE [LARGE SCALE GENOMIC DNA]</scope>
    <source>
        <strain evidence="12 13">YQH10</strain>
    </source>
</reference>
<accession>A0A094JAH5</accession>
<comment type="subcellular location">
    <subcellularLocation>
        <location evidence="1">Membrane</location>
        <topology evidence="1">Multi-pass membrane protein</topology>
    </subcellularLocation>
</comment>
<dbReference type="SUPFAM" id="SSF144091">
    <property type="entry name" value="Rhomboid-like"/>
    <property type="match status" value="1"/>
</dbReference>
<dbReference type="eggNOG" id="COG0705">
    <property type="taxonomic scope" value="Bacteria"/>
</dbReference>
<evidence type="ECO:0000256" key="9">
    <source>
        <dbReference type="SAM" id="Phobius"/>
    </source>
</evidence>
<proteinExistence type="inferred from homology"/>
<dbReference type="STRING" id="1515746.HR45_17205"/>
<evidence type="ECO:0000259" key="11">
    <source>
        <dbReference type="Pfam" id="PF12122"/>
    </source>
</evidence>
<dbReference type="Pfam" id="PF01694">
    <property type="entry name" value="Rhomboid"/>
    <property type="match status" value="1"/>
</dbReference>
<feature type="transmembrane region" description="Helical" evidence="9">
    <location>
        <begin position="101"/>
        <end position="125"/>
    </location>
</feature>
<keyword evidence="6" id="KW-0378">Hydrolase</keyword>
<evidence type="ECO:0000313" key="12">
    <source>
        <dbReference type="EMBL" id="KFZ36242.1"/>
    </source>
</evidence>
<feature type="transmembrane region" description="Helical" evidence="9">
    <location>
        <begin position="177"/>
        <end position="195"/>
    </location>
</feature>
<keyword evidence="13" id="KW-1185">Reference proteome</keyword>
<evidence type="ECO:0000256" key="6">
    <source>
        <dbReference type="ARBA" id="ARBA00022801"/>
    </source>
</evidence>
<dbReference type="InterPro" id="IPR022764">
    <property type="entry name" value="Peptidase_S54_rhomboid_dom"/>
</dbReference>
<dbReference type="OrthoDB" id="9778341at2"/>
<protein>
    <submittedName>
        <fullName evidence="12">Peptidase S54</fullName>
    </submittedName>
</protein>
<evidence type="ECO:0000256" key="3">
    <source>
        <dbReference type="ARBA" id="ARBA00022475"/>
    </source>
</evidence>
<dbReference type="PANTHER" id="PTHR43731:SF14">
    <property type="entry name" value="PRESENILIN-ASSOCIATED RHOMBOID-LIKE PROTEIN, MITOCHONDRIAL"/>
    <property type="match status" value="1"/>
</dbReference>